<name>A0AA45LAX9_9PSEU</name>
<dbReference type="PROSITE" id="PS50989">
    <property type="entry name" value="COA_CT_CTER"/>
    <property type="match status" value="1"/>
</dbReference>
<evidence type="ECO:0000313" key="4">
    <source>
        <dbReference type="Proteomes" id="UP000677152"/>
    </source>
</evidence>
<feature type="domain" description="CoA carboxyltransferase C-terminal" evidence="2">
    <location>
        <begin position="272"/>
        <end position="531"/>
    </location>
</feature>
<dbReference type="InterPro" id="IPR034733">
    <property type="entry name" value="AcCoA_carboxyl_beta"/>
</dbReference>
<dbReference type="AlphaFoldDB" id="A0AA45LAX9"/>
<dbReference type="EMBL" id="CP073249">
    <property type="protein sequence ID" value="QUF06637.1"/>
    <property type="molecule type" value="Genomic_DNA"/>
</dbReference>
<dbReference type="InterPro" id="IPR011763">
    <property type="entry name" value="COA_CT_C"/>
</dbReference>
<protein>
    <submittedName>
        <fullName evidence="3">Acyl-CoA carboxylase subunit beta</fullName>
    </submittedName>
</protein>
<dbReference type="Proteomes" id="UP000677152">
    <property type="component" value="Chromosome"/>
</dbReference>
<accession>A0AA45LAX9</accession>
<dbReference type="SUPFAM" id="SSF52096">
    <property type="entry name" value="ClpP/crotonase"/>
    <property type="match status" value="2"/>
</dbReference>
<proteinExistence type="predicted"/>
<dbReference type="InterPro" id="IPR011762">
    <property type="entry name" value="COA_CT_N"/>
</dbReference>
<feature type="domain" description="CoA carboxyltransferase N-terminal" evidence="1">
    <location>
        <begin position="22"/>
        <end position="273"/>
    </location>
</feature>
<dbReference type="PANTHER" id="PTHR22855">
    <property type="entry name" value="ACETYL, PROPIONYL, PYRUVATE, AND GLUTACONYL CARBOXYLASE-RELATED"/>
    <property type="match status" value="1"/>
</dbReference>
<gene>
    <name evidence="3" type="ORF">KCV87_11605</name>
</gene>
<dbReference type="Pfam" id="PF01039">
    <property type="entry name" value="Carboxyl_trans"/>
    <property type="match status" value="1"/>
</dbReference>
<evidence type="ECO:0000313" key="3">
    <source>
        <dbReference type="EMBL" id="QUF06637.1"/>
    </source>
</evidence>
<dbReference type="PROSITE" id="PS50980">
    <property type="entry name" value="COA_CT_NTER"/>
    <property type="match status" value="1"/>
</dbReference>
<evidence type="ECO:0000259" key="2">
    <source>
        <dbReference type="PROSITE" id="PS50989"/>
    </source>
</evidence>
<organism evidence="3 4">
    <name type="scientific">Actinosynnema pretiosum subsp. pretiosum</name>
    <dbReference type="NCBI Taxonomy" id="103721"/>
    <lineage>
        <taxon>Bacteria</taxon>
        <taxon>Bacillati</taxon>
        <taxon>Actinomycetota</taxon>
        <taxon>Actinomycetes</taxon>
        <taxon>Pseudonocardiales</taxon>
        <taxon>Pseudonocardiaceae</taxon>
        <taxon>Actinosynnema</taxon>
    </lineage>
</organism>
<dbReference type="FunFam" id="3.90.226.10:FF:000030">
    <property type="entry name" value="Acetyl-CoA carboxylase carboxyltransferase subunit"/>
    <property type="match status" value="1"/>
</dbReference>
<dbReference type="InterPro" id="IPR029045">
    <property type="entry name" value="ClpP/crotonase-like_dom_sf"/>
</dbReference>
<sequence length="531" mass="56227">MTTLTSAVDPDSAEHRANREAMLARLADLEAEHAKVLAGGGPKYVDRHRARGKLLARERIELLLDLDAPFLELSPLAAWGTEHPLGAGLVTGVGVVSGVECVITANDATVRGGSTNPWSLRKSLRANDIAAQNRLPLIGLVESGGADLTSQSEIFIPGGRAFRDLTRLSAAGIPTISTVFGNATAGGAYVPGLSDHTILVRDRAKVFLGGPPLVRMATGEVADDESLGGADMHGSTSGLADHVARDEVDALRLTRRVVARLNRRKLGRAPGPVDEPLHDPEDLLGLVPTDLRVPFDPREVIARLVDGSRFDEFKPDYGTSLVTGWADLHGYPVGVLANARGVLFSQEAQKAAQFIQLANTSATPLLFLQNTTGYMVGASYEQGGIVKHGSMMINAVANSRVPHLTVVMGASYGAGNYGMCGRAYDPRFLFSWPSAKSAVMGPAQLAGVLSIVARQAAAARGVPYDEDGDAAMRRAVEEQVEAQSLAPFLSGRLYDDGVIDPRDTRTVLGLCLSAAHSGEVVGADRFGVFRM</sequence>
<dbReference type="FunFam" id="3.90.226.10:FF:000021">
    <property type="entry name" value="Acetyl-CoA carboxylase carboxyltransferase subunit"/>
    <property type="match status" value="1"/>
</dbReference>
<dbReference type="PANTHER" id="PTHR22855:SF46">
    <property type="entry name" value="METHYLCROTONOYL-COA CARBOXYLASE"/>
    <property type="match status" value="1"/>
</dbReference>
<dbReference type="InterPro" id="IPR045190">
    <property type="entry name" value="MCCB/AccD1-like"/>
</dbReference>
<reference evidence="3" key="1">
    <citation type="submission" date="2021-04" db="EMBL/GenBank/DDBJ databases">
        <title>Genomic sequence of Actinosynnema pretiosum subsp. pretiosum ATCC 31280 (C-14919).</title>
        <authorList>
            <person name="Bai L."/>
            <person name="Wang X."/>
            <person name="Xiao Y."/>
        </authorList>
    </citation>
    <scope>NUCLEOTIDE SEQUENCE</scope>
    <source>
        <strain evidence="3">ATCC 31280</strain>
    </source>
</reference>
<dbReference type="GO" id="GO:0016874">
    <property type="term" value="F:ligase activity"/>
    <property type="evidence" value="ECO:0007669"/>
    <property type="project" value="InterPro"/>
</dbReference>
<dbReference type="Gene3D" id="3.90.226.10">
    <property type="entry name" value="2-enoyl-CoA Hydratase, Chain A, domain 1"/>
    <property type="match status" value="2"/>
</dbReference>
<evidence type="ECO:0000259" key="1">
    <source>
        <dbReference type="PROSITE" id="PS50980"/>
    </source>
</evidence>